<evidence type="ECO:0000259" key="3">
    <source>
        <dbReference type="Pfam" id="PF00534"/>
    </source>
</evidence>
<dbReference type="GO" id="GO:0016757">
    <property type="term" value="F:glycosyltransferase activity"/>
    <property type="evidence" value="ECO:0007669"/>
    <property type="project" value="UniProtKB-KW"/>
</dbReference>
<dbReference type="InterPro" id="IPR001296">
    <property type="entry name" value="Glyco_trans_1"/>
</dbReference>
<dbReference type="RefSeq" id="WP_073071909.1">
    <property type="nucleotide sequence ID" value="NZ_FQXN01000002.1"/>
</dbReference>
<protein>
    <submittedName>
        <fullName evidence="4">Glycosyltransferase involved in cell wall bisynthesis</fullName>
    </submittedName>
</protein>
<dbReference type="STRING" id="1123380.SAMN02745199_0534"/>
<dbReference type="OrthoDB" id="9802525at2"/>
<gene>
    <name evidence="4" type="ORF">SAMN02745199_0534</name>
</gene>
<dbReference type="EMBL" id="FQXN01000002">
    <property type="protein sequence ID" value="SHH27977.1"/>
    <property type="molecule type" value="Genomic_DNA"/>
</dbReference>
<dbReference type="Gene3D" id="3.40.50.2000">
    <property type="entry name" value="Glycogen Phosphorylase B"/>
    <property type="match status" value="2"/>
</dbReference>
<proteinExistence type="predicted"/>
<dbReference type="SUPFAM" id="SSF53756">
    <property type="entry name" value="UDP-Glycosyltransferase/glycogen phosphorylase"/>
    <property type="match status" value="1"/>
</dbReference>
<keyword evidence="1" id="KW-0328">Glycosyltransferase</keyword>
<evidence type="ECO:0000256" key="2">
    <source>
        <dbReference type="ARBA" id="ARBA00022679"/>
    </source>
</evidence>
<reference evidence="5" key="1">
    <citation type="submission" date="2016-11" db="EMBL/GenBank/DDBJ databases">
        <authorList>
            <person name="Varghese N."/>
            <person name="Submissions S."/>
        </authorList>
    </citation>
    <scope>NUCLEOTIDE SEQUENCE [LARGE SCALE GENOMIC DNA]</scope>
    <source>
        <strain evidence="5">DSM 15807</strain>
    </source>
</reference>
<feature type="domain" description="Glycosyl transferase family 1" evidence="3">
    <location>
        <begin position="182"/>
        <end position="301"/>
    </location>
</feature>
<dbReference type="Proteomes" id="UP000242592">
    <property type="component" value="Unassembled WGS sequence"/>
</dbReference>
<organism evidence="4 5">
    <name type="scientific">Thermosipho atlanticus DSM 15807</name>
    <dbReference type="NCBI Taxonomy" id="1123380"/>
    <lineage>
        <taxon>Bacteria</taxon>
        <taxon>Thermotogati</taxon>
        <taxon>Thermotogota</taxon>
        <taxon>Thermotogae</taxon>
        <taxon>Thermotogales</taxon>
        <taxon>Fervidobacteriaceae</taxon>
        <taxon>Thermosipho</taxon>
    </lineage>
</organism>
<dbReference type="Pfam" id="PF00534">
    <property type="entry name" value="Glycos_transf_1"/>
    <property type="match status" value="1"/>
</dbReference>
<dbReference type="AlphaFoldDB" id="A0A1M5RNP0"/>
<evidence type="ECO:0000313" key="5">
    <source>
        <dbReference type="Proteomes" id="UP000242592"/>
    </source>
</evidence>
<evidence type="ECO:0000313" key="4">
    <source>
        <dbReference type="EMBL" id="SHH27977.1"/>
    </source>
</evidence>
<name>A0A1M5RNP0_9BACT</name>
<sequence length="369" mass="43714">MNLLYLTLTNIERKEFAGANKKIEGQIKAFKNHGVKTYKIAIKNFGLYAFYDNKEKLLKKSHFKNKFEIIERRFLYYKHVIKFIEKQDIKVVYIRYPLFDLFFINFVKVCKNRGLKILLELPTFPYDKELSGIRLFVDKFFRRFLYKYVDYIVTYSKHETIFGIRTIKIENGIDVESIKVSKQAKESNTLDLIGVAYVNKWHGYDRVITGVAEYYKKNPRKEVVFHIVGNGPELENLKVLTKKLNLEKYVKFYGFKSGDELDKILDNCDIGIGSLGMHRIGLEKGFTLKLREYCAKGIPFIYGYFDKDFEDFKYSLRVPNDDSPIDIEKIINFYETIKNENYVEKMRKYAIEKLSWNTKIKPVIEKIKG</sequence>
<dbReference type="PANTHER" id="PTHR12526:SF629">
    <property type="entry name" value="TEICHURONIC ACID BIOSYNTHESIS GLYCOSYLTRANSFERASE TUAH-RELATED"/>
    <property type="match status" value="1"/>
</dbReference>
<keyword evidence="5" id="KW-1185">Reference proteome</keyword>
<keyword evidence="2 4" id="KW-0808">Transferase</keyword>
<dbReference type="PANTHER" id="PTHR12526">
    <property type="entry name" value="GLYCOSYLTRANSFERASE"/>
    <property type="match status" value="1"/>
</dbReference>
<accession>A0A1M5RNP0</accession>
<evidence type="ECO:0000256" key="1">
    <source>
        <dbReference type="ARBA" id="ARBA00022676"/>
    </source>
</evidence>